<reference evidence="8" key="1">
    <citation type="submission" date="2016-10" db="EMBL/GenBank/DDBJ databases">
        <authorList>
            <person name="Varghese N."/>
            <person name="Submissions S."/>
        </authorList>
    </citation>
    <scope>NUCLEOTIDE SEQUENCE [LARGE SCALE GENOMIC DNA]</scope>
    <source>
        <strain evidence="8">ATCC 700379</strain>
    </source>
</reference>
<dbReference type="PANTHER" id="PTHR30238">
    <property type="entry name" value="MEMBRANE BOUND PREDICTED REDOX MODULATOR"/>
    <property type="match status" value="1"/>
</dbReference>
<keyword evidence="8" id="KW-1185">Reference proteome</keyword>
<keyword evidence="5 6" id="KW-0472">Membrane</keyword>
<feature type="transmembrane region" description="Helical" evidence="6">
    <location>
        <begin position="110"/>
        <end position="132"/>
    </location>
</feature>
<feature type="transmembrane region" description="Helical" evidence="6">
    <location>
        <begin position="6"/>
        <end position="33"/>
    </location>
</feature>
<gene>
    <name evidence="7" type="ORF">SAMN02982927_03211</name>
</gene>
<evidence type="ECO:0000256" key="6">
    <source>
        <dbReference type="SAM" id="Phobius"/>
    </source>
</evidence>
<feature type="transmembrane region" description="Helical" evidence="6">
    <location>
        <begin position="165"/>
        <end position="185"/>
    </location>
</feature>
<dbReference type="AlphaFoldDB" id="A0A1I2VV53"/>
<dbReference type="Pfam" id="PF03741">
    <property type="entry name" value="TerC"/>
    <property type="match status" value="1"/>
</dbReference>
<accession>A0A1I2VV53</accession>
<feature type="transmembrane region" description="Helical" evidence="6">
    <location>
        <begin position="138"/>
        <end position="158"/>
    </location>
</feature>
<feature type="transmembrane region" description="Helical" evidence="6">
    <location>
        <begin position="197"/>
        <end position="219"/>
    </location>
</feature>
<evidence type="ECO:0000313" key="8">
    <source>
        <dbReference type="Proteomes" id="UP000198752"/>
    </source>
</evidence>
<evidence type="ECO:0000256" key="1">
    <source>
        <dbReference type="ARBA" id="ARBA00004141"/>
    </source>
</evidence>
<dbReference type="NCBIfam" id="TIGR03717">
    <property type="entry name" value="R_switched_YjbE"/>
    <property type="match status" value="1"/>
</dbReference>
<dbReference type="RefSeq" id="WP_093674579.1">
    <property type="nucleotide sequence ID" value="NZ_FOOY01000029.1"/>
</dbReference>
<feature type="transmembrane region" description="Helical" evidence="6">
    <location>
        <begin position="45"/>
        <end position="66"/>
    </location>
</feature>
<dbReference type="OrthoDB" id="5295733at2"/>
<dbReference type="GO" id="GO:0016020">
    <property type="term" value="C:membrane"/>
    <property type="evidence" value="ECO:0007669"/>
    <property type="project" value="UniProtKB-SubCell"/>
</dbReference>
<evidence type="ECO:0000256" key="5">
    <source>
        <dbReference type="ARBA" id="ARBA00023136"/>
    </source>
</evidence>
<dbReference type="InterPro" id="IPR005496">
    <property type="entry name" value="Integral_membrane_TerC"/>
</dbReference>
<evidence type="ECO:0000256" key="4">
    <source>
        <dbReference type="ARBA" id="ARBA00022989"/>
    </source>
</evidence>
<comment type="similarity">
    <text evidence="2">Belongs to the TerC family.</text>
</comment>
<name>A0A1I2VV53_9BACL</name>
<evidence type="ECO:0000256" key="2">
    <source>
        <dbReference type="ARBA" id="ARBA00007511"/>
    </source>
</evidence>
<protein>
    <submittedName>
        <fullName evidence="7">Integral membrane protein, YjbE family</fullName>
    </submittedName>
</protein>
<dbReference type="Proteomes" id="UP000198752">
    <property type="component" value="Unassembled WGS sequence"/>
</dbReference>
<organism evidence="7 8">
    <name type="scientific">Sporolactobacillus nakayamae</name>
    <dbReference type="NCBI Taxonomy" id="269670"/>
    <lineage>
        <taxon>Bacteria</taxon>
        <taxon>Bacillati</taxon>
        <taxon>Bacillota</taxon>
        <taxon>Bacilli</taxon>
        <taxon>Bacillales</taxon>
        <taxon>Sporolactobacillaceae</taxon>
        <taxon>Sporolactobacillus</taxon>
    </lineage>
</organism>
<keyword evidence="3 6" id="KW-0812">Transmembrane</keyword>
<evidence type="ECO:0000256" key="3">
    <source>
        <dbReference type="ARBA" id="ARBA00022692"/>
    </source>
</evidence>
<comment type="subcellular location">
    <subcellularLocation>
        <location evidence="1">Membrane</location>
        <topology evidence="1">Multi-pass membrane protein</topology>
    </subcellularLocation>
</comment>
<dbReference type="EMBL" id="FOOY01000029">
    <property type="protein sequence ID" value="SFG91526.1"/>
    <property type="molecule type" value="Genomic_DNA"/>
</dbReference>
<evidence type="ECO:0000313" key="7">
    <source>
        <dbReference type="EMBL" id="SFG91526.1"/>
    </source>
</evidence>
<sequence>MELFTMAFWSSLIIIVGIDLFLAGDNAVVIALAARRLPNHQRGRAILYGTVGAVILRALCTILVVYLLMVPGLHFIGGLLLIWIAYRLLSPAESSKSKKEVKAQTSLWGAVQTIVVADALMGLDNVLAVAGAAQNDPLLVIFGLLISIPLLMGGSAIILKLLDRFSWLIYVGSGILAMTAARMLFAEPFIIKWLGDLVAWTEWPVAIITIAVVLYFGWLSQRKSMKQHKQNQAVKTVS</sequence>
<dbReference type="PANTHER" id="PTHR30238:SF4">
    <property type="entry name" value="SLL1022 PROTEIN"/>
    <property type="match status" value="1"/>
</dbReference>
<dbReference type="InterPro" id="IPR022301">
    <property type="entry name" value="Integral_membrane_YjbE"/>
</dbReference>
<feature type="transmembrane region" description="Helical" evidence="6">
    <location>
        <begin position="72"/>
        <end position="89"/>
    </location>
</feature>
<keyword evidence="4 6" id="KW-1133">Transmembrane helix</keyword>
<proteinExistence type="inferred from homology"/>